<keyword evidence="1" id="KW-0812">Transmembrane</keyword>
<dbReference type="PANTHER" id="PTHR46891">
    <property type="entry name" value="SERPENTINE RECEPTOR, CLASS H-RELATED"/>
    <property type="match status" value="1"/>
</dbReference>
<dbReference type="AlphaFoldDB" id="A0AA39IDV8"/>
<feature type="transmembrane region" description="Helical" evidence="1">
    <location>
        <begin position="349"/>
        <end position="371"/>
    </location>
</feature>
<gene>
    <name evidence="2" type="ORF">QR680_007654</name>
</gene>
<sequence>MGHKKIVVITPVWVDVNAWKYDDQFKKRSKKRNKTSIVEQESRKIGIERRPFVTTKCFMQRHHLQSMEEERLKRAEVHKQRRRLVKIGKPKKENPSHTVDRWLSYRHLHEVAVWKLRNQRYLDKLRFFLRILRTTEGTSPTCDPRLHLLIDLPDLKLVGNRRPEEGEIDRGTAHLEVLDIEKTTEKVAVLWVCFEEEDVHRASIDILKLPPQRVSFCPSSSAVTTLSKRIWWKHDDYGIDIAAHRFILALPCEFSEARNGIEQAHKICRTHSLTSKCPREVSKNLNYSNPLFDSATKIREIVGVMSEACDELYNRVLDGSAVVHVSVKLFSIFIIIFHTPKEMRYLSFFLLNSMMWNFAANLIFVFIHLNPMYPAMCFRADGLIGYVDNELIAHILMAALFFCILNCCVAVGSVFHYRYIVFAFPDLTARVKPSSVFLLCTSIHLITAIPFAYFYIMWIVPYSDYPIKEELPSAGSVICFKPYGWEKNVTVDALFAVIFLSVCPSILSVILLLRSIKKKQGVMHKQLLEKQRNFLFTLLSIASIPTFVGGIPLMIAVVTAIQPHLPYAREICMISIVLITNHGSLYAIVLILAIRPYRSAAQLVLLSLPSRKVHQKVFVIRP</sequence>
<feature type="transmembrane region" description="Helical" evidence="1">
    <location>
        <begin position="391"/>
        <end position="415"/>
    </location>
</feature>
<feature type="transmembrane region" description="Helical" evidence="1">
    <location>
        <begin position="573"/>
        <end position="594"/>
    </location>
</feature>
<evidence type="ECO:0000313" key="2">
    <source>
        <dbReference type="EMBL" id="KAK0422586.1"/>
    </source>
</evidence>
<dbReference type="EMBL" id="JAUCMV010000001">
    <property type="protein sequence ID" value="KAK0422586.1"/>
    <property type="molecule type" value="Genomic_DNA"/>
</dbReference>
<proteinExistence type="predicted"/>
<keyword evidence="1" id="KW-1133">Transmembrane helix</keyword>
<comment type="caution">
    <text evidence="2">The sequence shown here is derived from an EMBL/GenBank/DDBJ whole genome shotgun (WGS) entry which is preliminary data.</text>
</comment>
<evidence type="ECO:0000313" key="3">
    <source>
        <dbReference type="Proteomes" id="UP001175271"/>
    </source>
</evidence>
<dbReference type="Pfam" id="PF10318">
    <property type="entry name" value="7TM_GPCR_Srh"/>
    <property type="match status" value="1"/>
</dbReference>
<organism evidence="2 3">
    <name type="scientific">Steinernema hermaphroditum</name>
    <dbReference type="NCBI Taxonomy" id="289476"/>
    <lineage>
        <taxon>Eukaryota</taxon>
        <taxon>Metazoa</taxon>
        <taxon>Ecdysozoa</taxon>
        <taxon>Nematoda</taxon>
        <taxon>Chromadorea</taxon>
        <taxon>Rhabditida</taxon>
        <taxon>Tylenchina</taxon>
        <taxon>Panagrolaimomorpha</taxon>
        <taxon>Strongyloidoidea</taxon>
        <taxon>Steinernematidae</taxon>
        <taxon>Steinernema</taxon>
    </lineage>
</organism>
<evidence type="ECO:0000256" key="1">
    <source>
        <dbReference type="SAM" id="Phobius"/>
    </source>
</evidence>
<keyword evidence="1" id="KW-0472">Membrane</keyword>
<feature type="transmembrane region" description="Helical" evidence="1">
    <location>
        <begin position="534"/>
        <end position="561"/>
    </location>
</feature>
<keyword evidence="3" id="KW-1185">Reference proteome</keyword>
<dbReference type="Proteomes" id="UP001175271">
    <property type="component" value="Unassembled WGS sequence"/>
</dbReference>
<protein>
    <submittedName>
        <fullName evidence="2">Uncharacterized protein</fullName>
    </submittedName>
</protein>
<feature type="transmembrane region" description="Helical" evidence="1">
    <location>
        <begin position="319"/>
        <end position="337"/>
    </location>
</feature>
<dbReference type="InterPro" id="IPR019422">
    <property type="entry name" value="7TM_GPCR_serpentine_rcpt_Srh"/>
</dbReference>
<accession>A0AA39IDV8</accession>
<feature type="transmembrane region" description="Helical" evidence="1">
    <location>
        <begin position="436"/>
        <end position="456"/>
    </location>
</feature>
<reference evidence="2" key="1">
    <citation type="submission" date="2023-06" db="EMBL/GenBank/DDBJ databases">
        <title>Genomic analysis of the entomopathogenic nematode Steinernema hermaphroditum.</title>
        <authorList>
            <person name="Schwarz E.M."/>
            <person name="Heppert J.K."/>
            <person name="Baniya A."/>
            <person name="Schwartz H.T."/>
            <person name="Tan C.-H."/>
            <person name="Antoshechkin I."/>
            <person name="Sternberg P.W."/>
            <person name="Goodrich-Blair H."/>
            <person name="Dillman A.R."/>
        </authorList>
    </citation>
    <scope>NUCLEOTIDE SEQUENCE</scope>
    <source>
        <strain evidence="2">PS9179</strain>
        <tissue evidence="2">Whole animal</tissue>
    </source>
</reference>
<feature type="transmembrane region" description="Helical" evidence="1">
    <location>
        <begin position="493"/>
        <end position="513"/>
    </location>
</feature>
<name>A0AA39IDV8_9BILA</name>